<feature type="non-terminal residue" evidence="2">
    <location>
        <position position="1"/>
    </location>
</feature>
<evidence type="ECO:0000256" key="1">
    <source>
        <dbReference type="SAM" id="MobiDB-lite"/>
    </source>
</evidence>
<organism evidence="2 3">
    <name type="scientific">Tilletia caries</name>
    <name type="common">wheat bunt fungus</name>
    <dbReference type="NCBI Taxonomy" id="13290"/>
    <lineage>
        <taxon>Eukaryota</taxon>
        <taxon>Fungi</taxon>
        <taxon>Dikarya</taxon>
        <taxon>Basidiomycota</taxon>
        <taxon>Ustilaginomycotina</taxon>
        <taxon>Exobasidiomycetes</taxon>
        <taxon>Tilletiales</taxon>
        <taxon>Tilletiaceae</taxon>
        <taxon>Tilletia</taxon>
    </lineage>
</organism>
<name>A0A8T8S9R7_9BASI</name>
<proteinExistence type="predicted"/>
<dbReference type="NCBIfam" id="TIGR03660">
    <property type="entry name" value="T1SS_rpt_143"/>
    <property type="match status" value="1"/>
</dbReference>
<evidence type="ECO:0000313" key="3">
    <source>
        <dbReference type="Proteomes" id="UP000077671"/>
    </source>
</evidence>
<sequence>QGLPGGPEFPDAEPIITPDPAPPTILGFPSAGESSNIVDEDGLPGGIAGGPNDAAGEDTIVSGSLGYSFGPNGIGSFTWSTGGLSALGITSQGVPLVYSVSADGLTLSAFAGDVLVFSLQLTDLSSGTYQFSIFAPLDHPAPPPGGSDENDLFLLFNYVITDGIGNSATGSLTLGVNDDTPEQAGVSDERPVVAGLVHEDALGNGNFEGAPQSTTLAGATGALDALVNFGADGRGSFSLDGSAAALDTLVSQGLTSGGVPLTYAVSADGTTLTASAGGNPVFTLVVNPDGSFLFTLQGPLDHPRQDGDDSETLGDTGLRLDFSGLLIAIDGDGDAVVGGFAAGSFVIDVEDDVPVQAGQDGEGPRVVGLVHEDALTPGNAEGGQVLSVSGAAGTLD</sequence>
<dbReference type="InterPro" id="IPR019959">
    <property type="entry name" value="T1SS-143_rpt-cont_dom"/>
</dbReference>
<gene>
    <name evidence="2" type="ORF">A4X03_0g9694</name>
</gene>
<feature type="region of interest" description="Disordered" evidence="1">
    <location>
        <begin position="1"/>
        <end position="55"/>
    </location>
</feature>
<evidence type="ECO:0000313" key="2">
    <source>
        <dbReference type="EMBL" id="KAE8235667.1"/>
    </source>
</evidence>
<reference evidence="2" key="1">
    <citation type="submission" date="2016-04" db="EMBL/GenBank/DDBJ databases">
        <authorList>
            <person name="Nguyen H.D."/>
            <person name="Kesanakurti P."/>
            <person name="Cullis J."/>
            <person name="Levesque C.A."/>
            <person name="Hambleton S."/>
        </authorList>
    </citation>
    <scope>NUCLEOTIDE SEQUENCE</scope>
    <source>
        <strain evidence="2">DAOMC 238032</strain>
    </source>
</reference>
<dbReference type="AlphaFoldDB" id="A0A8T8S9R7"/>
<comment type="caution">
    <text evidence="2">The sequence shown here is derived from an EMBL/GenBank/DDBJ whole genome shotgun (WGS) entry which is preliminary data.</text>
</comment>
<reference evidence="2" key="2">
    <citation type="journal article" date="2019" name="IMA Fungus">
        <title>Genome sequencing and comparison of five Tilletia species to identify candidate genes for the detection of regulated species infecting wheat.</title>
        <authorList>
            <person name="Nguyen H.D.T."/>
            <person name="Sultana T."/>
            <person name="Kesanakurti P."/>
            <person name="Hambleton S."/>
        </authorList>
    </citation>
    <scope>NUCLEOTIDE SEQUENCE</scope>
    <source>
        <strain evidence="2">DAOMC 238032</strain>
    </source>
</reference>
<dbReference type="EMBL" id="LWDD02004167">
    <property type="protein sequence ID" value="KAE8235667.1"/>
    <property type="molecule type" value="Genomic_DNA"/>
</dbReference>
<evidence type="ECO:0008006" key="4">
    <source>
        <dbReference type="Google" id="ProtNLM"/>
    </source>
</evidence>
<protein>
    <recommendedName>
        <fullName evidence="4">DUF5801 domain-containing protein</fullName>
    </recommendedName>
</protein>
<feature type="non-terminal residue" evidence="2">
    <location>
        <position position="396"/>
    </location>
</feature>
<dbReference type="Proteomes" id="UP000077671">
    <property type="component" value="Unassembled WGS sequence"/>
</dbReference>
<accession>A0A8T8S9R7</accession>